<feature type="domain" description="MCM10 OB-fold" evidence="10">
    <location>
        <begin position="352"/>
        <end position="487"/>
    </location>
</feature>
<feature type="compositionally biased region" description="Basic and acidic residues" evidence="8">
    <location>
        <begin position="42"/>
        <end position="51"/>
    </location>
</feature>
<comment type="subcellular location">
    <subcellularLocation>
        <location evidence="1">Nucleus</location>
    </subcellularLocation>
</comment>
<sequence>MVIVRESPRARISPDKSATQWPPKSPFQALLSSPSGRKKWQEHHSRSRERSTSPSPIKKPLASSRALQAIAGASGEEEDEDMDDLDDEETRAQLELARIEAKLKLDNIRRKKKLAACGEDGGSSVRASSRADSMAMSPRKGLRPAISQPNLRRTEVEVPLSPVRNRQAPTEHVSPARKRLGLHGPAKAVDISLKRARDGTQVKQSASTHQDAPRGKSFNERLRATVEQADDREAKYDRIERFRSKGFGTVDTTLGETRRRVETKNPGRAADGESKRPSSARGVPTSTARTTNEPPLPRSASVRSTQTSSQPRPIVNVLFRRPGDPLAIESHTEPSFSAPDNDDEHPSSYDPFSSLHLTKRHMPHPTLARAMQDKQIYTLPRLLKEVKSPHYDPPDCDSDFVVFAILASKSSPYDQKAARRTNDESTPQEDANAPRNKFMVLKLCDLKWEVDLFLFGTAFDRFWKLTSGTLLAILNPDVLPPSKNQNQHSGRFSLKLGSSEDSVMEVGVARDLGWCSSVRKDGQQCGEWVDKRSTEICEFHLNLFVERQRKGRMEVNGMWRAHGNGDGDPDARIKSRSREAGGGFNSRQMKQQKGVTQSREYGTLYSVPSGILPGKNSTASLLDAEDTDRLTSWTEHEKSRQRIAVSQKERDLQRQLGKLAASGNDSVGAEYMRTIKPPANSTSATRENDAVNGESGSRPFFEKPKAADLGLLGKVADTARLSPAKDRKRHFGLGAVSKVGGREAMGWGGAGRTGLGVQSKEGRLGSPEKGHTRLDMGIGAGATAGVLRPTALRARSQDGSLSPAKKRARFMLADKGFREPGRESGGQDLRLLADDAGVTTHANHDDVDDDDDGLDIV</sequence>
<dbReference type="InterPro" id="IPR015408">
    <property type="entry name" value="Znf_Mcm10/DnaG"/>
</dbReference>
<gene>
    <name evidence="11" type="ORF">B0A55_11650</name>
</gene>
<feature type="compositionally biased region" description="Basic and acidic residues" evidence="8">
    <location>
        <begin position="211"/>
        <end position="220"/>
    </location>
</feature>
<feature type="compositionally biased region" description="Basic and acidic residues" evidence="8">
    <location>
        <begin position="256"/>
        <end position="276"/>
    </location>
</feature>
<feature type="region of interest" description="Disordered" evidence="8">
    <location>
        <begin position="560"/>
        <end position="598"/>
    </location>
</feature>
<dbReference type="Pfam" id="PF22379">
    <property type="entry name" value="OB_MCM10"/>
    <property type="match status" value="1"/>
</dbReference>
<feature type="compositionally biased region" description="Low complexity" evidence="8">
    <location>
        <begin position="122"/>
        <end position="137"/>
    </location>
</feature>
<feature type="domain" description="Zinc finger Mcm10/DnaG-type" evidence="9">
    <location>
        <begin position="507"/>
        <end position="552"/>
    </location>
</feature>
<feature type="compositionally biased region" description="Basic and acidic residues" evidence="8">
    <location>
        <begin position="1"/>
        <end position="14"/>
    </location>
</feature>
<dbReference type="Pfam" id="PF09329">
    <property type="entry name" value="zf-primase"/>
    <property type="match status" value="1"/>
</dbReference>
<dbReference type="GO" id="GO:0006270">
    <property type="term" value="P:DNA replication initiation"/>
    <property type="evidence" value="ECO:0007669"/>
    <property type="project" value="InterPro"/>
</dbReference>
<feature type="region of interest" description="Disordered" evidence="8">
    <location>
        <begin position="118"/>
        <end position="145"/>
    </location>
</feature>
<feature type="region of interest" description="Disordered" evidence="8">
    <location>
        <begin position="250"/>
        <end position="353"/>
    </location>
</feature>
<keyword evidence="12" id="KW-1185">Reference proteome</keyword>
<evidence type="ECO:0000256" key="1">
    <source>
        <dbReference type="ARBA" id="ARBA00004123"/>
    </source>
</evidence>
<keyword evidence="4" id="KW-0479">Metal-binding</keyword>
<dbReference type="PANTHER" id="PTHR13454">
    <property type="entry name" value="PROTEIN MCM10 HOMOLOG"/>
    <property type="match status" value="1"/>
</dbReference>
<dbReference type="GO" id="GO:0003697">
    <property type="term" value="F:single-stranded DNA binding"/>
    <property type="evidence" value="ECO:0007669"/>
    <property type="project" value="InterPro"/>
</dbReference>
<feature type="region of interest" description="Disordered" evidence="8">
    <location>
        <begin position="750"/>
        <end position="776"/>
    </location>
</feature>
<dbReference type="Proteomes" id="UP000309340">
    <property type="component" value="Unassembled WGS sequence"/>
</dbReference>
<feature type="compositionally biased region" description="Polar residues" evidence="8">
    <location>
        <begin position="284"/>
        <end position="293"/>
    </location>
</feature>
<reference evidence="11 12" key="1">
    <citation type="submission" date="2017-03" db="EMBL/GenBank/DDBJ databases">
        <title>Genomes of endolithic fungi from Antarctica.</title>
        <authorList>
            <person name="Coleine C."/>
            <person name="Masonjones S."/>
            <person name="Stajich J.E."/>
        </authorList>
    </citation>
    <scope>NUCLEOTIDE SEQUENCE [LARGE SCALE GENOMIC DNA]</scope>
    <source>
        <strain evidence="11 12">CCFEE 5184</strain>
    </source>
</reference>
<feature type="region of interest" description="Disordered" evidence="8">
    <location>
        <begin position="677"/>
        <end position="702"/>
    </location>
</feature>
<feature type="compositionally biased region" description="Polar residues" evidence="8">
    <location>
        <begin position="301"/>
        <end position="311"/>
    </location>
</feature>
<comment type="caution">
    <text evidence="11">The sequence shown here is derived from an EMBL/GenBank/DDBJ whole genome shotgun (WGS) entry which is preliminary data.</text>
</comment>
<dbReference type="GO" id="GO:0043596">
    <property type="term" value="C:nuclear replication fork"/>
    <property type="evidence" value="ECO:0007669"/>
    <property type="project" value="TreeGrafter"/>
</dbReference>
<dbReference type="OrthoDB" id="202825at2759"/>
<dbReference type="STRING" id="329884.A0A4U0WMK4"/>
<dbReference type="GO" id="GO:0003688">
    <property type="term" value="F:DNA replication origin binding"/>
    <property type="evidence" value="ECO:0007669"/>
    <property type="project" value="TreeGrafter"/>
</dbReference>
<keyword evidence="5" id="KW-0863">Zinc-finger</keyword>
<evidence type="ECO:0000259" key="10">
    <source>
        <dbReference type="Pfam" id="PF22379"/>
    </source>
</evidence>
<keyword evidence="7" id="KW-0539">Nucleus</keyword>
<evidence type="ECO:0000256" key="6">
    <source>
        <dbReference type="ARBA" id="ARBA00022833"/>
    </source>
</evidence>
<evidence type="ECO:0000313" key="12">
    <source>
        <dbReference type="Proteomes" id="UP000309340"/>
    </source>
</evidence>
<feature type="compositionally biased region" description="Polar residues" evidence="8">
    <location>
        <begin position="201"/>
        <end position="210"/>
    </location>
</feature>
<feature type="compositionally biased region" description="Basic and acidic residues" evidence="8">
    <location>
        <begin position="563"/>
        <end position="579"/>
    </location>
</feature>
<dbReference type="GO" id="GO:0008270">
    <property type="term" value="F:zinc ion binding"/>
    <property type="evidence" value="ECO:0007669"/>
    <property type="project" value="UniProtKB-KW"/>
</dbReference>
<feature type="compositionally biased region" description="Polar residues" evidence="8">
    <location>
        <begin position="585"/>
        <end position="598"/>
    </location>
</feature>
<accession>A0A4U0WMK4</accession>
<evidence type="ECO:0000256" key="7">
    <source>
        <dbReference type="ARBA" id="ARBA00023242"/>
    </source>
</evidence>
<dbReference type="AlphaFoldDB" id="A0A4U0WMK4"/>
<feature type="region of interest" description="Disordered" evidence="8">
    <location>
        <begin position="192"/>
        <end position="220"/>
    </location>
</feature>
<comment type="similarity">
    <text evidence="2">Belongs to the MCM10 family.</text>
</comment>
<dbReference type="InterPro" id="IPR012340">
    <property type="entry name" value="NA-bd_OB-fold"/>
</dbReference>
<feature type="region of interest" description="Disordered" evidence="8">
    <location>
        <begin position="838"/>
        <end position="857"/>
    </location>
</feature>
<protein>
    <submittedName>
        <fullName evidence="11">Uncharacterized protein</fullName>
    </submittedName>
</protein>
<evidence type="ECO:0000256" key="8">
    <source>
        <dbReference type="SAM" id="MobiDB-lite"/>
    </source>
</evidence>
<dbReference type="InterPro" id="IPR040184">
    <property type="entry name" value="Mcm10"/>
</dbReference>
<evidence type="ECO:0000256" key="5">
    <source>
        <dbReference type="ARBA" id="ARBA00022771"/>
    </source>
</evidence>
<evidence type="ECO:0000259" key="9">
    <source>
        <dbReference type="Pfam" id="PF09329"/>
    </source>
</evidence>
<feature type="compositionally biased region" description="Acidic residues" evidence="8">
    <location>
        <begin position="75"/>
        <end position="89"/>
    </location>
</feature>
<feature type="region of interest" description="Disordered" evidence="8">
    <location>
        <begin position="1"/>
        <end position="89"/>
    </location>
</feature>
<dbReference type="FunFam" id="2.40.50.140:FF:000174">
    <property type="entry name" value="DNA replication licensing factor mcm10"/>
    <property type="match status" value="1"/>
</dbReference>
<proteinExistence type="inferred from homology"/>
<evidence type="ECO:0000256" key="3">
    <source>
        <dbReference type="ARBA" id="ARBA00022705"/>
    </source>
</evidence>
<dbReference type="EMBL" id="NAJQ01000916">
    <property type="protein sequence ID" value="TKA63733.1"/>
    <property type="molecule type" value="Genomic_DNA"/>
</dbReference>
<evidence type="ECO:0000313" key="11">
    <source>
        <dbReference type="EMBL" id="TKA63733.1"/>
    </source>
</evidence>
<dbReference type="PANTHER" id="PTHR13454:SF11">
    <property type="entry name" value="PROTEIN MCM10 HOMOLOG"/>
    <property type="match status" value="1"/>
</dbReference>
<feature type="compositionally biased region" description="Acidic residues" evidence="8">
    <location>
        <begin position="846"/>
        <end position="857"/>
    </location>
</feature>
<organism evidence="11 12">
    <name type="scientific">Friedmanniomyces simplex</name>
    <dbReference type="NCBI Taxonomy" id="329884"/>
    <lineage>
        <taxon>Eukaryota</taxon>
        <taxon>Fungi</taxon>
        <taxon>Dikarya</taxon>
        <taxon>Ascomycota</taxon>
        <taxon>Pezizomycotina</taxon>
        <taxon>Dothideomycetes</taxon>
        <taxon>Dothideomycetidae</taxon>
        <taxon>Mycosphaerellales</taxon>
        <taxon>Teratosphaeriaceae</taxon>
        <taxon>Friedmanniomyces</taxon>
    </lineage>
</organism>
<name>A0A4U0WMK4_9PEZI</name>
<feature type="compositionally biased region" description="Basic and acidic residues" evidence="8">
    <location>
        <begin position="760"/>
        <end position="774"/>
    </location>
</feature>
<evidence type="ECO:0000256" key="4">
    <source>
        <dbReference type="ARBA" id="ARBA00022723"/>
    </source>
</evidence>
<evidence type="ECO:0000256" key="2">
    <source>
        <dbReference type="ARBA" id="ARBA00009679"/>
    </source>
</evidence>
<dbReference type="Gene3D" id="2.40.50.140">
    <property type="entry name" value="Nucleic acid-binding proteins"/>
    <property type="match status" value="1"/>
</dbReference>
<dbReference type="InterPro" id="IPR055065">
    <property type="entry name" value="OB_MCM10"/>
</dbReference>
<keyword evidence="3" id="KW-0235">DNA replication</keyword>
<keyword evidence="6" id="KW-0862">Zinc</keyword>